<dbReference type="AlphaFoldDB" id="A0A8J4UNF8"/>
<comment type="caution">
    <text evidence="4">The sequence shown here is derived from an EMBL/GenBank/DDBJ whole genome shotgun (WGS) entry which is preliminary data.</text>
</comment>
<dbReference type="EMBL" id="QNUK01000026">
    <property type="protein sequence ID" value="KAF5906969.1"/>
    <property type="molecule type" value="Genomic_DNA"/>
</dbReference>
<feature type="region of interest" description="Disordered" evidence="1">
    <location>
        <begin position="118"/>
        <end position="341"/>
    </location>
</feature>
<feature type="domain" description="FAM21/CAPZIP" evidence="3">
    <location>
        <begin position="98"/>
        <end position="206"/>
    </location>
</feature>
<keyword evidence="5" id="KW-1185">Reference proteome</keyword>
<feature type="compositionally biased region" description="Pro residues" evidence="1">
    <location>
        <begin position="134"/>
        <end position="152"/>
    </location>
</feature>
<dbReference type="OrthoDB" id="9450049at2759"/>
<feature type="compositionally biased region" description="Low complexity" evidence="1">
    <location>
        <begin position="118"/>
        <end position="133"/>
    </location>
</feature>
<feature type="compositionally biased region" description="Basic and acidic residues" evidence="1">
    <location>
        <begin position="271"/>
        <end position="295"/>
    </location>
</feature>
<evidence type="ECO:0000313" key="5">
    <source>
        <dbReference type="Proteomes" id="UP000727407"/>
    </source>
</evidence>
<evidence type="ECO:0000313" key="4">
    <source>
        <dbReference type="EMBL" id="KAF5906969.1"/>
    </source>
</evidence>
<reference evidence="4" key="1">
    <citation type="submission" date="2020-07" db="EMBL/GenBank/DDBJ databases">
        <title>Clarias magur genome sequencing, assembly and annotation.</title>
        <authorList>
            <person name="Kushwaha B."/>
            <person name="Kumar R."/>
            <person name="Das P."/>
            <person name="Joshi C.G."/>
            <person name="Kumar D."/>
            <person name="Nagpure N.S."/>
            <person name="Pandey M."/>
            <person name="Agarwal S."/>
            <person name="Srivastava S."/>
            <person name="Singh M."/>
            <person name="Sahoo L."/>
            <person name="Jayasankar P."/>
            <person name="Meher P.K."/>
            <person name="Koringa P.G."/>
            <person name="Iquebal M.A."/>
            <person name="Das S.P."/>
            <person name="Bit A."/>
            <person name="Patnaik S."/>
            <person name="Patel N."/>
            <person name="Shah T.M."/>
            <person name="Hinsu A."/>
            <person name="Jena J.K."/>
        </authorList>
    </citation>
    <scope>NUCLEOTIDE SEQUENCE</scope>
    <source>
        <strain evidence="4">CIFAMagur01</strain>
        <tissue evidence="4">Testis</tissue>
    </source>
</reference>
<feature type="non-terminal residue" evidence="4">
    <location>
        <position position="1"/>
    </location>
</feature>
<sequence length="341" mass="37287">MHKPEHGVYTNFLFFPFQQLLLHLSSMHLSNADVFQKGSRVSVAELAGKFACQAPHPTEAEVNKPVRKRPPRTLPLPASNDAGQGQDEQKPEVGANPPRKNRNSALIEKLQASLSPTALLPSPLSPGAVKPQLPFFPPQSPSSPVSPTPAPKPGQKENPASFETPAEGTILQSINKGRARHSIKRRPPSRRLRKSSEDEGGNEEEKNALPISGSMNPDGKENDVFAKQDVQKEEVDGNESASTTPKEDQEQEQEKESTDSEQQPSAPTGGEEEKGECAVSNEKEEMVEEEKKSEPAELDNENEESTKQEPVEETAVEPESEPATGAEEEVQQEVKKEEEEG</sequence>
<dbReference type="InterPro" id="IPR029341">
    <property type="entry name" value="FAM21/CAPZIP"/>
</dbReference>
<evidence type="ECO:0000259" key="3">
    <source>
        <dbReference type="Pfam" id="PF15255"/>
    </source>
</evidence>
<dbReference type="Pfam" id="PF15255">
    <property type="entry name" value="CAP-ZIP_m"/>
    <property type="match status" value="1"/>
</dbReference>
<feature type="compositionally biased region" description="Basic and acidic residues" evidence="1">
    <location>
        <begin position="245"/>
        <end position="258"/>
    </location>
</feature>
<dbReference type="Proteomes" id="UP000727407">
    <property type="component" value="Unassembled WGS sequence"/>
</dbReference>
<feature type="chain" id="PRO_5035237987" evidence="2">
    <location>
        <begin position="33"/>
        <end position="341"/>
    </location>
</feature>
<evidence type="ECO:0000256" key="1">
    <source>
        <dbReference type="SAM" id="MobiDB-lite"/>
    </source>
</evidence>
<evidence type="ECO:0000256" key="2">
    <source>
        <dbReference type="SAM" id="SignalP"/>
    </source>
</evidence>
<accession>A0A8J4UNF8</accession>
<protein>
    <submittedName>
        <fullName evidence="4">CapZ-interacting protein-like isoform X1</fullName>
    </submittedName>
</protein>
<feature type="signal peptide" evidence="2">
    <location>
        <begin position="1"/>
        <end position="32"/>
    </location>
</feature>
<proteinExistence type="predicted"/>
<organism evidence="4 5">
    <name type="scientific">Clarias magur</name>
    <name type="common">Asian catfish</name>
    <name type="synonym">Macropteronotus magur</name>
    <dbReference type="NCBI Taxonomy" id="1594786"/>
    <lineage>
        <taxon>Eukaryota</taxon>
        <taxon>Metazoa</taxon>
        <taxon>Chordata</taxon>
        <taxon>Craniata</taxon>
        <taxon>Vertebrata</taxon>
        <taxon>Euteleostomi</taxon>
        <taxon>Actinopterygii</taxon>
        <taxon>Neopterygii</taxon>
        <taxon>Teleostei</taxon>
        <taxon>Ostariophysi</taxon>
        <taxon>Siluriformes</taxon>
        <taxon>Clariidae</taxon>
        <taxon>Clarias</taxon>
    </lineage>
</organism>
<feature type="region of interest" description="Disordered" evidence="1">
    <location>
        <begin position="57"/>
        <end position="100"/>
    </location>
</feature>
<keyword evidence="2" id="KW-0732">Signal</keyword>
<gene>
    <name evidence="4" type="ORF">DAT39_003304</name>
</gene>
<feature type="compositionally biased region" description="Basic residues" evidence="1">
    <location>
        <begin position="177"/>
        <end position="193"/>
    </location>
</feature>
<name>A0A8J4UNF8_CLAMG</name>
<feature type="compositionally biased region" description="Basic and acidic residues" evidence="1">
    <location>
        <begin position="218"/>
        <end position="235"/>
    </location>
</feature>
<feature type="compositionally biased region" description="Acidic residues" evidence="1">
    <location>
        <begin position="311"/>
        <end position="331"/>
    </location>
</feature>
<feature type="compositionally biased region" description="Basic and acidic residues" evidence="1">
    <location>
        <begin position="332"/>
        <end position="341"/>
    </location>
</feature>